<dbReference type="Pfam" id="PF13359">
    <property type="entry name" value="DDE_Tnp_4"/>
    <property type="match status" value="1"/>
</dbReference>
<evidence type="ECO:0000313" key="9">
    <source>
        <dbReference type="EMBL" id="SSX21413.1"/>
    </source>
</evidence>
<evidence type="ECO:0000256" key="5">
    <source>
        <dbReference type="ARBA" id="ARBA00022723"/>
    </source>
</evidence>
<feature type="domain" description="DDE Tnp4" evidence="8">
    <location>
        <begin position="175"/>
        <end position="340"/>
    </location>
</feature>
<accession>A0A336LXM2</accession>
<evidence type="ECO:0000256" key="6">
    <source>
        <dbReference type="ARBA" id="ARBA00022801"/>
    </source>
</evidence>
<keyword evidence="7" id="KW-0539">Nucleus</keyword>
<organism evidence="9">
    <name type="scientific">Culicoides sonorensis</name>
    <name type="common">Biting midge</name>
    <dbReference type="NCBI Taxonomy" id="179676"/>
    <lineage>
        <taxon>Eukaryota</taxon>
        <taxon>Metazoa</taxon>
        <taxon>Ecdysozoa</taxon>
        <taxon>Arthropoda</taxon>
        <taxon>Hexapoda</taxon>
        <taxon>Insecta</taxon>
        <taxon>Pterygota</taxon>
        <taxon>Neoptera</taxon>
        <taxon>Endopterygota</taxon>
        <taxon>Diptera</taxon>
        <taxon>Nematocera</taxon>
        <taxon>Chironomoidea</taxon>
        <taxon>Ceratopogonidae</taxon>
        <taxon>Ceratopogoninae</taxon>
        <taxon>Culicoides</taxon>
        <taxon>Monoculicoides</taxon>
    </lineage>
</organism>
<evidence type="ECO:0000256" key="3">
    <source>
        <dbReference type="ARBA" id="ARBA00006958"/>
    </source>
</evidence>
<dbReference type="EMBL" id="UFQT01000192">
    <property type="protein sequence ID" value="SSX21413.1"/>
    <property type="molecule type" value="Genomic_DNA"/>
</dbReference>
<dbReference type="VEuPathDB" id="VectorBase:CSON004584"/>
<dbReference type="AlphaFoldDB" id="A0A336LXM2"/>
<keyword evidence="6" id="KW-0378">Hydrolase</keyword>
<dbReference type="GO" id="GO:0005634">
    <property type="term" value="C:nucleus"/>
    <property type="evidence" value="ECO:0007669"/>
    <property type="project" value="UniProtKB-SubCell"/>
</dbReference>
<reference evidence="9" key="1">
    <citation type="submission" date="2018-07" db="EMBL/GenBank/DDBJ databases">
        <authorList>
            <person name="Quirk P.G."/>
            <person name="Krulwich T.A."/>
        </authorList>
    </citation>
    <scope>NUCLEOTIDE SEQUENCE</scope>
</reference>
<dbReference type="OMA" id="YMEYFNG"/>
<dbReference type="InterPro" id="IPR027806">
    <property type="entry name" value="HARBI1_dom"/>
</dbReference>
<evidence type="ECO:0000256" key="7">
    <source>
        <dbReference type="ARBA" id="ARBA00023242"/>
    </source>
</evidence>
<sequence length="417" mass="47232">MNTNVQAVVFAASFLLLNEEESEETPARTKWVADWVKKRKEFGCYQNLMAELRLESPILFKNFIRMSGETFDLLEQLVSPIISKKITPMREPISAGERLALTLRYLATGESFSSLQYIFRIPQSTISSIIPEVCDAIYQVLKDEYLKCATTENEWISIANKFYEQWNFPNCLGAIDGKHVEIIAPPNSGSLYFNYKKTNSIVLLGICDADYLLTYIDVGVNGRHSDGGVFKNCTFYKAMIENNQVNIPPSRPLPGRVLPVPYVLVGDDAFAVQKHLLKPFALRNLTGTQRVFNYRLSRARRIIENVFGIMSAVFRVLRAPILLGPEKACKITKTCAVLHNFLMKRNRNVYAPSGTFDRCLEDGSIVSGSWRSDVTNSSFYGLERSDSFDSKNAKAVREEFENFFVGEGEVSFQYAQI</sequence>
<comment type="cofactor">
    <cofactor evidence="1">
        <name>a divalent metal cation</name>
        <dbReference type="ChEBI" id="CHEBI:60240"/>
    </cofactor>
</comment>
<evidence type="ECO:0000256" key="4">
    <source>
        <dbReference type="ARBA" id="ARBA00022722"/>
    </source>
</evidence>
<evidence type="ECO:0000256" key="2">
    <source>
        <dbReference type="ARBA" id="ARBA00004123"/>
    </source>
</evidence>
<keyword evidence="5" id="KW-0479">Metal-binding</keyword>
<dbReference type="GO" id="GO:0046872">
    <property type="term" value="F:metal ion binding"/>
    <property type="evidence" value="ECO:0007669"/>
    <property type="project" value="UniProtKB-KW"/>
</dbReference>
<evidence type="ECO:0000259" key="8">
    <source>
        <dbReference type="Pfam" id="PF13359"/>
    </source>
</evidence>
<dbReference type="PANTHER" id="PTHR22930">
    <property type="match status" value="1"/>
</dbReference>
<name>A0A336LXM2_CULSO</name>
<dbReference type="GO" id="GO:0004518">
    <property type="term" value="F:nuclease activity"/>
    <property type="evidence" value="ECO:0007669"/>
    <property type="project" value="UniProtKB-KW"/>
</dbReference>
<comment type="similarity">
    <text evidence="3">Belongs to the HARBI1 family.</text>
</comment>
<dbReference type="GO" id="GO:0016787">
    <property type="term" value="F:hydrolase activity"/>
    <property type="evidence" value="ECO:0007669"/>
    <property type="project" value="UniProtKB-KW"/>
</dbReference>
<proteinExistence type="inferred from homology"/>
<keyword evidence="4" id="KW-0540">Nuclease</keyword>
<dbReference type="PANTHER" id="PTHR22930:SF269">
    <property type="entry name" value="NUCLEASE HARBI1-LIKE PROTEIN"/>
    <property type="match status" value="1"/>
</dbReference>
<evidence type="ECO:0000256" key="1">
    <source>
        <dbReference type="ARBA" id="ARBA00001968"/>
    </source>
</evidence>
<dbReference type="InterPro" id="IPR045249">
    <property type="entry name" value="HARBI1-like"/>
</dbReference>
<protein>
    <submittedName>
        <fullName evidence="9">CSON004584 protein</fullName>
    </submittedName>
</protein>
<comment type="subcellular location">
    <subcellularLocation>
        <location evidence="2">Nucleus</location>
    </subcellularLocation>
</comment>
<gene>
    <name evidence="9" type="primary">CSON004584</name>
</gene>